<feature type="coiled-coil region" evidence="1">
    <location>
        <begin position="106"/>
        <end position="133"/>
    </location>
</feature>
<proteinExistence type="predicted"/>
<dbReference type="GO" id="GO:0016989">
    <property type="term" value="F:sigma factor antagonist activity"/>
    <property type="evidence" value="ECO:0007669"/>
    <property type="project" value="TreeGrafter"/>
</dbReference>
<accession>A0A2T0M6S5</accession>
<evidence type="ECO:0000313" key="5">
    <source>
        <dbReference type="Proteomes" id="UP000237640"/>
    </source>
</evidence>
<dbReference type="AlphaFoldDB" id="A0A2T0M6S5"/>
<feature type="transmembrane region" description="Helical" evidence="2">
    <location>
        <begin position="85"/>
        <end position="104"/>
    </location>
</feature>
<dbReference type="InterPro" id="IPR051474">
    <property type="entry name" value="Anti-sigma-K/W_factor"/>
</dbReference>
<name>A0A2T0M6S5_9FLAO</name>
<keyword evidence="2" id="KW-1133">Transmembrane helix</keyword>
<evidence type="ECO:0000313" key="4">
    <source>
        <dbReference type="EMBL" id="PRX53199.1"/>
    </source>
</evidence>
<dbReference type="InterPro" id="IPR018764">
    <property type="entry name" value="RskA_C"/>
</dbReference>
<keyword evidence="1" id="KW-0175">Coiled coil</keyword>
<comment type="caution">
    <text evidence="4">The sequence shown here is derived from an EMBL/GenBank/DDBJ whole genome shotgun (WGS) entry which is preliminary data.</text>
</comment>
<dbReference type="EMBL" id="PVYX01000003">
    <property type="protein sequence ID" value="PRX53199.1"/>
    <property type="molecule type" value="Genomic_DNA"/>
</dbReference>
<gene>
    <name evidence="4" type="ORF">CLV81_4106</name>
</gene>
<keyword evidence="2" id="KW-0812">Transmembrane</keyword>
<dbReference type="PANTHER" id="PTHR37461:SF1">
    <property type="entry name" value="ANTI-SIGMA-K FACTOR RSKA"/>
    <property type="match status" value="1"/>
</dbReference>
<evidence type="ECO:0000256" key="1">
    <source>
        <dbReference type="SAM" id="Coils"/>
    </source>
</evidence>
<feature type="domain" description="Anti-sigma K factor RskA C-terminal" evidence="3">
    <location>
        <begin position="88"/>
        <end position="240"/>
    </location>
</feature>
<organism evidence="4 5">
    <name type="scientific">Flagellimonas meridianipacifica</name>
    <dbReference type="NCBI Taxonomy" id="1080225"/>
    <lineage>
        <taxon>Bacteria</taxon>
        <taxon>Pseudomonadati</taxon>
        <taxon>Bacteroidota</taxon>
        <taxon>Flavobacteriia</taxon>
        <taxon>Flavobacteriales</taxon>
        <taxon>Flavobacteriaceae</taxon>
        <taxon>Flagellimonas</taxon>
    </lineage>
</organism>
<keyword evidence="5" id="KW-1185">Reference proteome</keyword>
<protein>
    <submittedName>
        <fullName evidence="4">Anti-sigma-K factor rskA</fullName>
    </submittedName>
</protein>
<dbReference type="Proteomes" id="UP000237640">
    <property type="component" value="Unassembled WGS sequence"/>
</dbReference>
<reference evidence="4 5" key="1">
    <citation type="submission" date="2018-03" db="EMBL/GenBank/DDBJ databases">
        <title>Genomic Encyclopedia of Archaeal and Bacterial Type Strains, Phase II (KMG-II): from individual species to whole genera.</title>
        <authorList>
            <person name="Goeker M."/>
        </authorList>
    </citation>
    <scope>NUCLEOTIDE SEQUENCE [LARGE SCALE GENOMIC DNA]</scope>
    <source>
        <strain evidence="4 5">DSM 25027</strain>
    </source>
</reference>
<evidence type="ECO:0000259" key="3">
    <source>
        <dbReference type="Pfam" id="PF10099"/>
    </source>
</evidence>
<dbReference type="GO" id="GO:0005886">
    <property type="term" value="C:plasma membrane"/>
    <property type="evidence" value="ECO:0007669"/>
    <property type="project" value="InterPro"/>
</dbReference>
<keyword evidence="2" id="KW-0472">Membrane</keyword>
<dbReference type="PANTHER" id="PTHR37461">
    <property type="entry name" value="ANTI-SIGMA-K FACTOR RSKA"/>
    <property type="match status" value="1"/>
</dbReference>
<evidence type="ECO:0000256" key="2">
    <source>
        <dbReference type="SAM" id="Phobius"/>
    </source>
</evidence>
<dbReference type="GO" id="GO:0006417">
    <property type="term" value="P:regulation of translation"/>
    <property type="evidence" value="ECO:0007669"/>
    <property type="project" value="TreeGrafter"/>
</dbReference>
<dbReference type="Pfam" id="PF10099">
    <property type="entry name" value="RskA_C"/>
    <property type="match status" value="1"/>
</dbReference>
<sequence length="250" mass="28151">MEKKRILEEGLLEQYLTGELSMENQLMVEKALNEDKSLKEHFDQLEADFEKMAFEQAIEPPIGVKAALVHKLEKSPAKQVQWGPLWVAAGFALLFGVATFWMYGQWQNAERSLKSLQEQTVNLKERMDALESDYILTSSQLKDINGPHVIPLVLYGNQKSPGAKLVAYVDHNRKMVMVNSQGLPPLPASKTYQMWSDVEGEMINMGTLSPKEELIPLKYIEKAESLNITIEPAGGNDHPTVEELISNVII</sequence>